<dbReference type="NCBIfam" id="NF003698">
    <property type="entry name" value="PRK05309.1"/>
    <property type="match status" value="1"/>
</dbReference>
<sequence>MKKKKKKPKNLKGFTGTMHVHATFNNTIVTISDANGDTISWASAGTVNFKGSRKGTPFASQKAAEQAILKAYDDYNVKKVNVILKGSGPGREPCIRAVHQKGIRVLSIEDITAIPHNGCRPPKRRRI</sequence>
<evidence type="ECO:0000256" key="5">
    <source>
        <dbReference type="ARBA" id="ARBA00022980"/>
    </source>
</evidence>
<evidence type="ECO:0000313" key="9">
    <source>
        <dbReference type="EMBL" id="AQZ25062.1"/>
    </source>
</evidence>
<comment type="similarity">
    <text evidence="2 8">Belongs to the universal ribosomal protein uS11 family.</text>
</comment>
<evidence type="ECO:0000256" key="8">
    <source>
        <dbReference type="HAMAP-Rule" id="MF_01310"/>
    </source>
</evidence>
<evidence type="ECO:0000256" key="4">
    <source>
        <dbReference type="ARBA" id="ARBA00022884"/>
    </source>
</evidence>
<dbReference type="GO" id="GO:0019843">
    <property type="term" value="F:rRNA binding"/>
    <property type="evidence" value="ECO:0007669"/>
    <property type="project" value="UniProtKB-UniRule"/>
</dbReference>
<keyword evidence="9" id="KW-0150">Chloroplast</keyword>
<dbReference type="GO" id="GO:0009507">
    <property type="term" value="C:chloroplast"/>
    <property type="evidence" value="ECO:0007669"/>
    <property type="project" value="UniProtKB-SubCell"/>
</dbReference>
<accession>A0A2I4Q2J0</accession>
<comment type="subcellular location">
    <subcellularLocation>
        <location evidence="1 8">Plastid</location>
        <location evidence="1 8">Chloroplast</location>
    </subcellularLocation>
</comment>
<dbReference type="HAMAP" id="MF_01310">
    <property type="entry name" value="Ribosomal_uS11"/>
    <property type="match status" value="1"/>
</dbReference>
<evidence type="ECO:0000256" key="1">
    <source>
        <dbReference type="ARBA" id="ARBA00004229"/>
    </source>
</evidence>
<name>A0A2I4Q2J0_9PHAE</name>
<dbReference type="InterPro" id="IPR019981">
    <property type="entry name" value="Ribosomal_uS11_bac-type"/>
</dbReference>
<keyword evidence="4 8" id="KW-0694">RNA-binding</keyword>
<evidence type="ECO:0000256" key="6">
    <source>
        <dbReference type="ARBA" id="ARBA00023274"/>
    </source>
</evidence>
<dbReference type="InterPro" id="IPR036967">
    <property type="entry name" value="Ribosomal_uS11_sf"/>
</dbReference>
<dbReference type="GO" id="GO:0006412">
    <property type="term" value="P:translation"/>
    <property type="evidence" value="ECO:0007669"/>
    <property type="project" value="UniProtKB-UniRule"/>
</dbReference>
<evidence type="ECO:0000256" key="3">
    <source>
        <dbReference type="ARBA" id="ARBA00022730"/>
    </source>
</evidence>
<keyword evidence="6 8" id="KW-0687">Ribonucleoprotein</keyword>
<dbReference type="GO" id="GO:1990904">
    <property type="term" value="C:ribonucleoprotein complex"/>
    <property type="evidence" value="ECO:0007669"/>
    <property type="project" value="UniProtKB-KW"/>
</dbReference>
<dbReference type="GO" id="GO:0005840">
    <property type="term" value="C:ribosome"/>
    <property type="evidence" value="ECO:0007669"/>
    <property type="project" value="UniProtKB-KW"/>
</dbReference>
<dbReference type="SUPFAM" id="SSF53137">
    <property type="entry name" value="Translational machinery components"/>
    <property type="match status" value="1"/>
</dbReference>
<dbReference type="GO" id="GO:0003735">
    <property type="term" value="F:structural constituent of ribosome"/>
    <property type="evidence" value="ECO:0007669"/>
    <property type="project" value="InterPro"/>
</dbReference>
<dbReference type="NCBIfam" id="TIGR03632">
    <property type="entry name" value="uS11_bact"/>
    <property type="match status" value="1"/>
</dbReference>
<dbReference type="PANTHER" id="PTHR11759">
    <property type="entry name" value="40S RIBOSOMAL PROTEIN S14/30S RIBOSOMAL PROTEIN S11"/>
    <property type="match status" value="1"/>
</dbReference>
<dbReference type="Gene3D" id="3.30.420.80">
    <property type="entry name" value="Ribosomal protein S11"/>
    <property type="match status" value="1"/>
</dbReference>
<dbReference type="Pfam" id="PF00411">
    <property type="entry name" value="Ribosomal_S11"/>
    <property type="match status" value="1"/>
</dbReference>
<reference evidence="9" key="1">
    <citation type="journal article" date="2017" name="Mar. Biotechnol.">
        <title>Plastid Genome of Dictyopteris divaricata (Dictyotales, Phaeophyceae): Understanding the Evolution of Plastid Genomes in Brown Algae.</title>
        <authorList>
            <person name="Liu F."/>
            <person name="Jin Z."/>
            <person name="Wang Y."/>
            <person name="Bi Y."/>
            <person name="Melton J.T.III."/>
        </authorList>
    </citation>
    <scope>NUCLEOTIDE SEQUENCE</scope>
</reference>
<proteinExistence type="inferred from homology"/>
<geneLocation type="chloroplast" evidence="9"/>
<keyword evidence="9" id="KW-0934">Plastid</keyword>
<protein>
    <recommendedName>
        <fullName evidence="7 8">Small ribosomal subunit protein uS11c</fullName>
    </recommendedName>
</protein>
<dbReference type="InterPro" id="IPR001971">
    <property type="entry name" value="Ribosomal_uS11"/>
</dbReference>
<dbReference type="PIRSF" id="PIRSF002131">
    <property type="entry name" value="Ribosomal_S11"/>
    <property type="match status" value="1"/>
</dbReference>
<organism evidence="9">
    <name type="scientific">Dictyopteris divaricata</name>
    <dbReference type="NCBI Taxonomy" id="156996"/>
    <lineage>
        <taxon>Eukaryota</taxon>
        <taxon>Sar</taxon>
        <taxon>Stramenopiles</taxon>
        <taxon>Ochrophyta</taxon>
        <taxon>PX clade</taxon>
        <taxon>Phaeophyceae</taxon>
        <taxon>Dictyotales</taxon>
        <taxon>Dictyotaceae</taxon>
        <taxon>Dictyopteris</taxon>
    </lineage>
</organism>
<keyword evidence="5 8" id="KW-0689">Ribosomal protein</keyword>
<evidence type="ECO:0000256" key="7">
    <source>
        <dbReference type="ARBA" id="ARBA00035260"/>
    </source>
</evidence>
<dbReference type="GeneID" id="35656113"/>
<dbReference type="EMBL" id="KY433579">
    <property type="protein sequence ID" value="AQZ25062.1"/>
    <property type="molecule type" value="Genomic_DNA"/>
</dbReference>
<evidence type="ECO:0000256" key="2">
    <source>
        <dbReference type="ARBA" id="ARBA00006194"/>
    </source>
</evidence>
<dbReference type="AlphaFoldDB" id="A0A2I4Q2J0"/>
<gene>
    <name evidence="8 9" type="primary">rps11</name>
</gene>
<dbReference type="RefSeq" id="YP_009455846.1">
    <property type="nucleotide sequence ID" value="NC_036804.1"/>
</dbReference>
<keyword evidence="3 8" id="KW-0699">rRNA-binding</keyword>
<comment type="subunit">
    <text evidence="8">Part of the 30S ribosomal subunit.</text>
</comment>